<evidence type="ECO:0000256" key="5">
    <source>
        <dbReference type="ARBA" id="ARBA00022553"/>
    </source>
</evidence>
<dbReference type="CDD" id="cd18774">
    <property type="entry name" value="PDC2_HK_sensor"/>
    <property type="match status" value="1"/>
</dbReference>
<dbReference type="InterPro" id="IPR029151">
    <property type="entry name" value="Sensor-like_sf"/>
</dbReference>
<sequence length="681" mass="75409">MNNKIEFTPLGGGDKGKMRNNEMKRLPLPVILFLIILPLVLSGVYLSIREFDHQTKVELERRGALADLGALLIHEKFDGIIDVGNSLASRARVYQNIQKGDWDASIESLEGLSQTFPYIDSVGIFDKEGVLKAVTPPMPEVIGKSFAYRDYYKGVSKEWEPYVSEAFKRAVEPKYNVASVAVPILSPDQNVLGILLLTIKLDAIVGWIKEIDAGSGGLMFVVDKKGQLVAHPQLRAEDNLVDYSSLSSVQRLLNNDHGIEVHDKDFAIGEEHVASYAQVKDYGFGVEIAQPTRIAFAERGAQVIELALIWAFIILTVSVSSYRVLKDRERIRAQRDRERILLGSIGDGVIAIDRDWHITMWNKAASTITGFSESEALGKPFRSVVKFIRARDRKEDIAFIEDAIVMKRVSSMEDGVLLVKKDGSEISVGDSAAPIIGANGESEGAIIVFRDASKEIESTHLRSDFVYASHQMRTPVTEALWNIETAMSEENPEKKKEGLRIAHQSVLSIKKLSEDIVVASEIDQNNIMVHRVPIKLIDVLTEIQSKIETVAQERNVTISVAPVSPLMAVSTDQKLLTRALLEIIENAVTYSPHGATAEVAVMLEEKGICIEVADHGFGIPEEEQVTVFTKFFRGSNRGKENVGDGLGLYIAKAYITLLGGKIWFKSEEGKGTTFYITLPIE</sequence>
<feature type="domain" description="Histidine kinase" evidence="15">
    <location>
        <begin position="467"/>
        <end position="681"/>
    </location>
</feature>
<dbReference type="InterPro" id="IPR004358">
    <property type="entry name" value="Sig_transdc_His_kin-like_C"/>
</dbReference>
<dbReference type="GO" id="GO:0004721">
    <property type="term" value="F:phosphoprotein phosphatase activity"/>
    <property type="evidence" value="ECO:0007669"/>
    <property type="project" value="TreeGrafter"/>
</dbReference>
<dbReference type="Pfam" id="PF00989">
    <property type="entry name" value="PAS"/>
    <property type="match status" value="1"/>
</dbReference>
<dbReference type="SUPFAM" id="SSF55874">
    <property type="entry name" value="ATPase domain of HSP90 chaperone/DNA topoisomerase II/histidine kinase"/>
    <property type="match status" value="1"/>
</dbReference>
<dbReference type="GO" id="GO:0016036">
    <property type="term" value="P:cellular response to phosphate starvation"/>
    <property type="evidence" value="ECO:0007669"/>
    <property type="project" value="TreeGrafter"/>
</dbReference>
<dbReference type="Proteomes" id="UP000033815">
    <property type="component" value="Unassembled WGS sequence"/>
</dbReference>
<keyword evidence="13 14" id="KW-0472">Membrane</keyword>
<evidence type="ECO:0000256" key="8">
    <source>
        <dbReference type="ARBA" id="ARBA00022741"/>
    </source>
</evidence>
<feature type="transmembrane region" description="Helical" evidence="14">
    <location>
        <begin position="26"/>
        <end position="48"/>
    </location>
</feature>
<evidence type="ECO:0000256" key="1">
    <source>
        <dbReference type="ARBA" id="ARBA00000085"/>
    </source>
</evidence>
<dbReference type="PANTHER" id="PTHR45453">
    <property type="entry name" value="PHOSPHATE REGULON SENSOR PROTEIN PHOR"/>
    <property type="match status" value="1"/>
</dbReference>
<evidence type="ECO:0000256" key="3">
    <source>
        <dbReference type="ARBA" id="ARBA00012438"/>
    </source>
</evidence>
<evidence type="ECO:0000256" key="14">
    <source>
        <dbReference type="SAM" id="Phobius"/>
    </source>
</evidence>
<keyword evidence="6" id="KW-0808">Transferase</keyword>
<keyword evidence="8" id="KW-0547">Nucleotide-binding</keyword>
<protein>
    <recommendedName>
        <fullName evidence="3">histidine kinase</fullName>
        <ecNumber evidence="3">2.7.13.3</ecNumber>
    </recommendedName>
</protein>
<evidence type="ECO:0000256" key="7">
    <source>
        <dbReference type="ARBA" id="ARBA00022692"/>
    </source>
</evidence>
<dbReference type="EMBL" id="LCHP01000005">
    <property type="protein sequence ID" value="KKT36538.1"/>
    <property type="molecule type" value="Genomic_DNA"/>
</dbReference>
<dbReference type="GO" id="GO:0005886">
    <property type="term" value="C:plasma membrane"/>
    <property type="evidence" value="ECO:0007669"/>
    <property type="project" value="UniProtKB-SubCell"/>
</dbReference>
<dbReference type="CDD" id="cd12914">
    <property type="entry name" value="PDC1_DGC_like"/>
    <property type="match status" value="1"/>
</dbReference>
<keyword evidence="5" id="KW-0597">Phosphoprotein</keyword>
<keyword evidence="9 17" id="KW-0418">Kinase</keyword>
<dbReference type="NCBIfam" id="TIGR00229">
    <property type="entry name" value="sensory_box"/>
    <property type="match status" value="1"/>
</dbReference>
<accession>A0A837I737</accession>
<dbReference type="Gene3D" id="3.30.450.20">
    <property type="entry name" value="PAS domain"/>
    <property type="match status" value="2"/>
</dbReference>
<keyword evidence="4" id="KW-1003">Cell membrane</keyword>
<dbReference type="InterPro" id="IPR013767">
    <property type="entry name" value="PAS_fold"/>
</dbReference>
<dbReference type="GO" id="GO:0000155">
    <property type="term" value="F:phosphorelay sensor kinase activity"/>
    <property type="evidence" value="ECO:0007669"/>
    <property type="project" value="InterPro"/>
</dbReference>
<dbReference type="PRINTS" id="PR00344">
    <property type="entry name" value="BCTRLSENSOR"/>
</dbReference>
<dbReference type="SUPFAM" id="SSF55785">
    <property type="entry name" value="PYP-like sensor domain (PAS domain)"/>
    <property type="match status" value="1"/>
</dbReference>
<dbReference type="PANTHER" id="PTHR45453:SF1">
    <property type="entry name" value="PHOSPHATE REGULON SENSOR PROTEIN PHOR"/>
    <property type="match status" value="1"/>
</dbReference>
<dbReference type="EC" id="2.7.13.3" evidence="3"/>
<dbReference type="InterPro" id="IPR033479">
    <property type="entry name" value="dCache_1"/>
</dbReference>
<evidence type="ECO:0000256" key="6">
    <source>
        <dbReference type="ARBA" id="ARBA00022679"/>
    </source>
</evidence>
<dbReference type="FunFam" id="3.30.565.10:FF:000006">
    <property type="entry name" value="Sensor histidine kinase WalK"/>
    <property type="match status" value="1"/>
</dbReference>
<dbReference type="InterPro" id="IPR035965">
    <property type="entry name" value="PAS-like_dom_sf"/>
</dbReference>
<evidence type="ECO:0000256" key="2">
    <source>
        <dbReference type="ARBA" id="ARBA00004651"/>
    </source>
</evidence>
<keyword evidence="7 14" id="KW-0812">Transmembrane</keyword>
<comment type="catalytic activity">
    <reaction evidence="1">
        <text>ATP + protein L-histidine = ADP + protein N-phospho-L-histidine.</text>
        <dbReference type="EC" id="2.7.13.3"/>
    </reaction>
</comment>
<evidence type="ECO:0000256" key="12">
    <source>
        <dbReference type="ARBA" id="ARBA00023012"/>
    </source>
</evidence>
<comment type="subcellular location">
    <subcellularLocation>
        <location evidence="2">Cell membrane</location>
        <topology evidence="2">Multi-pass membrane protein</topology>
    </subcellularLocation>
</comment>
<keyword evidence="12" id="KW-0902">Two-component regulatory system</keyword>
<evidence type="ECO:0000259" key="16">
    <source>
        <dbReference type="PROSITE" id="PS50112"/>
    </source>
</evidence>
<gene>
    <name evidence="17" type="ORF">UW25_C0005G0020</name>
</gene>
<dbReference type="CDD" id="cd00130">
    <property type="entry name" value="PAS"/>
    <property type="match status" value="1"/>
</dbReference>
<dbReference type="InterPro" id="IPR036097">
    <property type="entry name" value="HisK_dim/P_sf"/>
</dbReference>
<dbReference type="Gene3D" id="1.10.287.130">
    <property type="match status" value="1"/>
</dbReference>
<dbReference type="GO" id="GO:0005524">
    <property type="term" value="F:ATP binding"/>
    <property type="evidence" value="ECO:0007669"/>
    <property type="project" value="UniProtKB-KW"/>
</dbReference>
<dbReference type="Pfam" id="PF02518">
    <property type="entry name" value="HATPase_c"/>
    <property type="match status" value="1"/>
</dbReference>
<evidence type="ECO:0000256" key="11">
    <source>
        <dbReference type="ARBA" id="ARBA00022989"/>
    </source>
</evidence>
<dbReference type="SMART" id="SM00387">
    <property type="entry name" value="HATPase_c"/>
    <property type="match status" value="1"/>
</dbReference>
<keyword evidence="10" id="KW-0067">ATP-binding</keyword>
<dbReference type="InterPro" id="IPR005467">
    <property type="entry name" value="His_kinase_dom"/>
</dbReference>
<proteinExistence type="predicted"/>
<feature type="domain" description="PAS" evidence="16">
    <location>
        <begin position="334"/>
        <end position="407"/>
    </location>
</feature>
<name>A0A837I737_9BACT</name>
<dbReference type="GO" id="GO:0006355">
    <property type="term" value="P:regulation of DNA-templated transcription"/>
    <property type="evidence" value="ECO:0007669"/>
    <property type="project" value="InterPro"/>
</dbReference>
<dbReference type="SUPFAM" id="SSF47384">
    <property type="entry name" value="Homodimeric domain of signal transducing histidine kinase"/>
    <property type="match status" value="1"/>
</dbReference>
<evidence type="ECO:0000313" key="17">
    <source>
        <dbReference type="EMBL" id="KKT36538.1"/>
    </source>
</evidence>
<dbReference type="InterPro" id="IPR036890">
    <property type="entry name" value="HATPase_C_sf"/>
</dbReference>
<dbReference type="SMART" id="SM00091">
    <property type="entry name" value="PAS"/>
    <property type="match status" value="1"/>
</dbReference>
<dbReference type="SUPFAM" id="SSF103190">
    <property type="entry name" value="Sensory domain-like"/>
    <property type="match status" value="1"/>
</dbReference>
<keyword evidence="11 14" id="KW-1133">Transmembrane helix</keyword>
<evidence type="ECO:0000259" key="15">
    <source>
        <dbReference type="PROSITE" id="PS50109"/>
    </source>
</evidence>
<organism evidence="17 18">
    <name type="scientific">Candidatus Nomurabacteria bacterium GW2011_GWB1_44_12</name>
    <dbReference type="NCBI Taxonomy" id="1618748"/>
    <lineage>
        <taxon>Bacteria</taxon>
        <taxon>Candidatus Nomuraibacteriota</taxon>
    </lineage>
</organism>
<evidence type="ECO:0000256" key="9">
    <source>
        <dbReference type="ARBA" id="ARBA00022777"/>
    </source>
</evidence>
<dbReference type="PROSITE" id="PS50109">
    <property type="entry name" value="HIS_KIN"/>
    <property type="match status" value="1"/>
</dbReference>
<dbReference type="InterPro" id="IPR003594">
    <property type="entry name" value="HATPase_dom"/>
</dbReference>
<dbReference type="AlphaFoldDB" id="A0A837I737"/>
<dbReference type="InterPro" id="IPR000014">
    <property type="entry name" value="PAS"/>
</dbReference>
<comment type="caution">
    <text evidence="17">The sequence shown here is derived from an EMBL/GenBank/DDBJ whole genome shotgun (WGS) entry which is preliminary data.</text>
</comment>
<dbReference type="InterPro" id="IPR050351">
    <property type="entry name" value="BphY/WalK/GraS-like"/>
</dbReference>
<dbReference type="Gene3D" id="3.30.565.10">
    <property type="entry name" value="Histidine kinase-like ATPase, C-terminal domain"/>
    <property type="match status" value="1"/>
</dbReference>
<feature type="transmembrane region" description="Helical" evidence="14">
    <location>
        <begin position="307"/>
        <end position="325"/>
    </location>
</feature>
<dbReference type="Pfam" id="PF02743">
    <property type="entry name" value="dCache_1"/>
    <property type="match status" value="1"/>
</dbReference>
<evidence type="ECO:0000313" key="18">
    <source>
        <dbReference type="Proteomes" id="UP000033815"/>
    </source>
</evidence>
<evidence type="ECO:0000256" key="4">
    <source>
        <dbReference type="ARBA" id="ARBA00022475"/>
    </source>
</evidence>
<dbReference type="PROSITE" id="PS50112">
    <property type="entry name" value="PAS"/>
    <property type="match status" value="1"/>
</dbReference>
<evidence type="ECO:0000256" key="13">
    <source>
        <dbReference type="ARBA" id="ARBA00023136"/>
    </source>
</evidence>
<reference evidence="17 18" key="1">
    <citation type="journal article" date="2015" name="Nature">
        <title>rRNA introns, odd ribosomes, and small enigmatic genomes across a large radiation of phyla.</title>
        <authorList>
            <person name="Brown C.T."/>
            <person name="Hug L.A."/>
            <person name="Thomas B.C."/>
            <person name="Sharon I."/>
            <person name="Castelle C.J."/>
            <person name="Singh A."/>
            <person name="Wilkins M.J."/>
            <person name="Williams K.H."/>
            <person name="Banfield J.F."/>
        </authorList>
    </citation>
    <scope>NUCLEOTIDE SEQUENCE [LARGE SCALE GENOMIC DNA]</scope>
</reference>
<evidence type="ECO:0000256" key="10">
    <source>
        <dbReference type="ARBA" id="ARBA00022840"/>
    </source>
</evidence>